<proteinExistence type="predicted"/>
<evidence type="ECO:0000313" key="3">
    <source>
        <dbReference type="WBParaSite" id="L893_g15326.t1"/>
    </source>
</evidence>
<evidence type="ECO:0000256" key="1">
    <source>
        <dbReference type="SAM" id="MobiDB-lite"/>
    </source>
</evidence>
<keyword evidence="2" id="KW-1185">Reference proteome</keyword>
<feature type="compositionally biased region" description="Low complexity" evidence="1">
    <location>
        <begin position="82"/>
        <end position="99"/>
    </location>
</feature>
<feature type="region of interest" description="Disordered" evidence="1">
    <location>
        <begin position="62"/>
        <end position="120"/>
    </location>
</feature>
<dbReference type="AlphaFoldDB" id="A0A1I7YDV6"/>
<evidence type="ECO:0000313" key="2">
    <source>
        <dbReference type="Proteomes" id="UP000095287"/>
    </source>
</evidence>
<name>A0A1I7YDV6_9BILA</name>
<dbReference type="Proteomes" id="UP000095287">
    <property type="component" value="Unplaced"/>
</dbReference>
<protein>
    <submittedName>
        <fullName evidence="3">C4</fullName>
    </submittedName>
</protein>
<dbReference type="WBParaSite" id="L893_g15326.t1">
    <property type="protein sequence ID" value="L893_g15326.t1"/>
    <property type="gene ID" value="L893_g15326"/>
</dbReference>
<reference evidence="3" key="1">
    <citation type="submission" date="2016-11" db="UniProtKB">
        <authorList>
            <consortium name="WormBaseParasite"/>
        </authorList>
    </citation>
    <scope>IDENTIFICATION</scope>
</reference>
<organism evidence="2 3">
    <name type="scientific">Steinernema glaseri</name>
    <dbReference type="NCBI Taxonomy" id="37863"/>
    <lineage>
        <taxon>Eukaryota</taxon>
        <taxon>Metazoa</taxon>
        <taxon>Ecdysozoa</taxon>
        <taxon>Nematoda</taxon>
        <taxon>Chromadorea</taxon>
        <taxon>Rhabditida</taxon>
        <taxon>Tylenchina</taxon>
        <taxon>Panagrolaimomorpha</taxon>
        <taxon>Strongyloidoidea</taxon>
        <taxon>Steinernematidae</taxon>
        <taxon>Steinernema</taxon>
    </lineage>
</organism>
<accession>A0A1I7YDV6</accession>
<sequence length="148" mass="16536">MMAPSIRPSYAPSAIHSVAGHSTSASIQERTRQLLGWTENNQVFTTADPSASTSMFIRKLSNSSTTSYRMSPYQKHRARRNSCSSSSTCSSDYSQPSPSNVQRYYSCPDSPESMDFPYSTRTPKDVQVFERVRRLLPVLPNDSNALQV</sequence>